<comment type="caution">
    <text evidence="2">The sequence shown here is derived from an EMBL/GenBank/DDBJ whole genome shotgun (WGS) entry which is preliminary data.</text>
</comment>
<reference evidence="2 3" key="1">
    <citation type="journal article" date="2020" name="Cell">
        <title>Large-Scale Comparative Analyses of Tick Genomes Elucidate Their Genetic Diversity and Vector Capacities.</title>
        <authorList>
            <consortium name="Tick Genome and Microbiome Consortium (TIGMIC)"/>
            <person name="Jia N."/>
            <person name="Wang J."/>
            <person name="Shi W."/>
            <person name="Du L."/>
            <person name="Sun Y."/>
            <person name="Zhan W."/>
            <person name="Jiang J.F."/>
            <person name="Wang Q."/>
            <person name="Zhang B."/>
            <person name="Ji P."/>
            <person name="Bell-Sakyi L."/>
            <person name="Cui X.M."/>
            <person name="Yuan T.T."/>
            <person name="Jiang B.G."/>
            <person name="Yang W.F."/>
            <person name="Lam T.T."/>
            <person name="Chang Q.C."/>
            <person name="Ding S.J."/>
            <person name="Wang X.J."/>
            <person name="Zhu J.G."/>
            <person name="Ruan X.D."/>
            <person name="Zhao L."/>
            <person name="Wei J.T."/>
            <person name="Ye R.Z."/>
            <person name="Que T.C."/>
            <person name="Du C.H."/>
            <person name="Zhou Y.H."/>
            <person name="Cheng J.X."/>
            <person name="Dai P.F."/>
            <person name="Guo W.B."/>
            <person name="Han X.H."/>
            <person name="Huang E.J."/>
            <person name="Li L.F."/>
            <person name="Wei W."/>
            <person name="Gao Y.C."/>
            <person name="Liu J.Z."/>
            <person name="Shao H.Z."/>
            <person name="Wang X."/>
            <person name="Wang C.C."/>
            <person name="Yang T.C."/>
            <person name="Huo Q.B."/>
            <person name="Li W."/>
            <person name="Chen H.Y."/>
            <person name="Chen S.E."/>
            <person name="Zhou L.G."/>
            <person name="Ni X.B."/>
            <person name="Tian J.H."/>
            <person name="Sheng Y."/>
            <person name="Liu T."/>
            <person name="Pan Y.S."/>
            <person name="Xia L.Y."/>
            <person name="Li J."/>
            <person name="Zhao F."/>
            <person name="Cao W.C."/>
        </authorList>
    </citation>
    <scope>NUCLEOTIDE SEQUENCE [LARGE SCALE GENOMIC DNA]</scope>
    <source>
        <strain evidence="2">HaeL-2018</strain>
    </source>
</reference>
<feature type="chain" id="PRO_5039953574" description="Secreted protein" evidence="1">
    <location>
        <begin position="25"/>
        <end position="116"/>
    </location>
</feature>
<dbReference type="Proteomes" id="UP000821853">
    <property type="component" value="Chromosome 8"/>
</dbReference>
<evidence type="ECO:0008006" key="4">
    <source>
        <dbReference type="Google" id="ProtNLM"/>
    </source>
</evidence>
<dbReference type="EMBL" id="JABSTR010000010">
    <property type="protein sequence ID" value="KAH9380456.1"/>
    <property type="molecule type" value="Genomic_DNA"/>
</dbReference>
<dbReference type="OMA" id="NCHPREY"/>
<sequence>MRLGGSSPVALLLRCWMLLAAVAAASTTSSTREDELSGVGDTAASTAAVNTLTTLECHRREYSFRATRSDAKGNRCWDDITAMSCWGRCDSGEVGQPSYSPALSPCCRRSAFTEVR</sequence>
<evidence type="ECO:0000256" key="1">
    <source>
        <dbReference type="SAM" id="SignalP"/>
    </source>
</evidence>
<proteinExistence type="predicted"/>
<dbReference type="OrthoDB" id="10006958at2759"/>
<dbReference type="InterPro" id="IPR029034">
    <property type="entry name" value="Cystine-knot_cytokine"/>
</dbReference>
<evidence type="ECO:0000313" key="2">
    <source>
        <dbReference type="EMBL" id="KAH9380456.1"/>
    </source>
</evidence>
<protein>
    <recommendedName>
        <fullName evidence="4">Secreted protein</fullName>
    </recommendedName>
</protein>
<dbReference type="VEuPathDB" id="VectorBase:HLOH_044941"/>
<keyword evidence="1" id="KW-0732">Signal</keyword>
<dbReference type="AlphaFoldDB" id="A0A9J6H0F8"/>
<accession>A0A9J6H0F8</accession>
<organism evidence="2 3">
    <name type="scientific">Haemaphysalis longicornis</name>
    <name type="common">Bush tick</name>
    <dbReference type="NCBI Taxonomy" id="44386"/>
    <lineage>
        <taxon>Eukaryota</taxon>
        <taxon>Metazoa</taxon>
        <taxon>Ecdysozoa</taxon>
        <taxon>Arthropoda</taxon>
        <taxon>Chelicerata</taxon>
        <taxon>Arachnida</taxon>
        <taxon>Acari</taxon>
        <taxon>Parasitiformes</taxon>
        <taxon>Ixodida</taxon>
        <taxon>Ixodoidea</taxon>
        <taxon>Ixodidae</taxon>
        <taxon>Haemaphysalinae</taxon>
        <taxon>Haemaphysalis</taxon>
    </lineage>
</organism>
<dbReference type="Gene3D" id="2.10.90.10">
    <property type="entry name" value="Cystine-knot cytokines"/>
    <property type="match status" value="1"/>
</dbReference>
<evidence type="ECO:0000313" key="3">
    <source>
        <dbReference type="Proteomes" id="UP000821853"/>
    </source>
</evidence>
<name>A0A9J6H0F8_HAELO</name>
<keyword evidence="3" id="KW-1185">Reference proteome</keyword>
<feature type="signal peptide" evidence="1">
    <location>
        <begin position="1"/>
        <end position="24"/>
    </location>
</feature>
<gene>
    <name evidence="2" type="ORF">HPB48_008795</name>
</gene>